<gene>
    <name evidence="1" type="ORF">MENTE1834_LOCUS5998</name>
</gene>
<evidence type="ECO:0000313" key="2">
    <source>
        <dbReference type="Proteomes" id="UP001497535"/>
    </source>
</evidence>
<keyword evidence="2" id="KW-1185">Reference proteome</keyword>
<proteinExistence type="predicted"/>
<accession>A0ACB0Y130</accession>
<reference evidence="1" key="1">
    <citation type="submission" date="2023-11" db="EMBL/GenBank/DDBJ databases">
        <authorList>
            <person name="Poullet M."/>
        </authorList>
    </citation>
    <scope>NUCLEOTIDE SEQUENCE</scope>
    <source>
        <strain evidence="1">E1834</strain>
    </source>
</reference>
<name>A0ACB0Y130_MELEN</name>
<organism evidence="1 2">
    <name type="scientific">Meloidogyne enterolobii</name>
    <name type="common">Root-knot nematode worm</name>
    <name type="synonym">Meloidogyne mayaguensis</name>
    <dbReference type="NCBI Taxonomy" id="390850"/>
    <lineage>
        <taxon>Eukaryota</taxon>
        <taxon>Metazoa</taxon>
        <taxon>Ecdysozoa</taxon>
        <taxon>Nematoda</taxon>
        <taxon>Chromadorea</taxon>
        <taxon>Rhabditida</taxon>
        <taxon>Tylenchina</taxon>
        <taxon>Tylenchomorpha</taxon>
        <taxon>Tylenchoidea</taxon>
        <taxon>Meloidogynidae</taxon>
        <taxon>Meloidogyninae</taxon>
        <taxon>Meloidogyne</taxon>
    </lineage>
</organism>
<dbReference type="EMBL" id="CAVMJV010000004">
    <property type="protein sequence ID" value="CAK5026159.1"/>
    <property type="molecule type" value="Genomic_DNA"/>
</dbReference>
<dbReference type="Proteomes" id="UP001497535">
    <property type="component" value="Unassembled WGS sequence"/>
</dbReference>
<protein>
    <submittedName>
        <fullName evidence="1">Uncharacterized protein</fullName>
    </submittedName>
</protein>
<comment type="caution">
    <text evidence="1">The sequence shown here is derived from an EMBL/GenBank/DDBJ whole genome shotgun (WGS) entry which is preliminary data.</text>
</comment>
<sequence length="238" mass="26043">MKQSTSNVNSSLSTQLKLFSSKFPKIPKNLFLLLITLLLLILFTDKNSAFSIRDVLVARGGKRTASGGGEELVQCPTWHPFQCPNSECIPIKYLCDGSPDCSDEYDENSAMCTAGRGEKRNLKNKLFLAIRPPVEETVAFLKALLQAHGKDFLEKLFGEEARNSLAGMGGVDKVAVALSQSPTLEAFGVEMKMSPTELGRMASVLQAIASSDENSGFTPNEAADFRFFVQKLQETGFF</sequence>
<evidence type="ECO:0000313" key="1">
    <source>
        <dbReference type="EMBL" id="CAK5026159.1"/>
    </source>
</evidence>